<sequence>MKQPFTPIGLLEKQNELYLLSDEDLLTEAQALATDIKTFMDAHFIFTISQATYLNDLSERAAFSLGCQIAAVLNIRGSITMDDLPLNPMGRPKQLSSDEDGEIIHQGGLSPVLSGNASIHLSWTLL</sequence>
<dbReference type="Proteomes" id="UP001214530">
    <property type="component" value="Chromosome"/>
</dbReference>
<protein>
    <submittedName>
        <fullName evidence="1">Uncharacterized protein</fullName>
    </submittedName>
</protein>
<reference evidence="1" key="1">
    <citation type="submission" date="2023-03" db="EMBL/GenBank/DDBJ databases">
        <title>Andean soil-derived lignocellulolytic bacterial consortium as a source of novel taxa and putative plastic-active enzymes.</title>
        <authorList>
            <person name="Diaz-Garcia L."/>
            <person name="Chuvochina M."/>
            <person name="Feuerriegel G."/>
            <person name="Bunk B."/>
            <person name="Sproer C."/>
            <person name="Streit W.R."/>
            <person name="Rodriguez L.M."/>
            <person name="Overmann J."/>
            <person name="Jimenez D.J."/>
        </authorList>
    </citation>
    <scope>NUCLEOTIDE SEQUENCE</scope>
    <source>
        <strain evidence="1">MAG 3858</strain>
    </source>
</reference>
<dbReference type="AlphaFoldDB" id="A0AAJ6B4Q5"/>
<evidence type="ECO:0000313" key="1">
    <source>
        <dbReference type="EMBL" id="WEK17912.1"/>
    </source>
</evidence>
<organism evidence="1 2">
    <name type="scientific">Candidatus Pedobacter colombiensis</name>
    <dbReference type="NCBI Taxonomy" id="3121371"/>
    <lineage>
        <taxon>Bacteria</taxon>
        <taxon>Pseudomonadati</taxon>
        <taxon>Bacteroidota</taxon>
        <taxon>Sphingobacteriia</taxon>
        <taxon>Sphingobacteriales</taxon>
        <taxon>Sphingobacteriaceae</taxon>
        <taxon>Pedobacter</taxon>
    </lineage>
</organism>
<dbReference type="EMBL" id="CP119313">
    <property type="protein sequence ID" value="WEK17912.1"/>
    <property type="molecule type" value="Genomic_DNA"/>
</dbReference>
<name>A0AAJ6B4Q5_9SPHI</name>
<gene>
    <name evidence="1" type="ORF">P0Y49_14005</name>
</gene>
<proteinExistence type="predicted"/>
<accession>A0AAJ6B4Q5</accession>
<evidence type="ECO:0000313" key="2">
    <source>
        <dbReference type="Proteomes" id="UP001214530"/>
    </source>
</evidence>